<feature type="compositionally biased region" description="Low complexity" evidence="2">
    <location>
        <begin position="601"/>
        <end position="615"/>
    </location>
</feature>
<evidence type="ECO:0000256" key="1">
    <source>
        <dbReference type="SAM" id="Coils"/>
    </source>
</evidence>
<feature type="region of interest" description="Disordered" evidence="2">
    <location>
        <begin position="487"/>
        <end position="507"/>
    </location>
</feature>
<dbReference type="OrthoDB" id="5352400at2759"/>
<feature type="region of interest" description="Disordered" evidence="2">
    <location>
        <begin position="574"/>
        <end position="688"/>
    </location>
</feature>
<accession>A0A364MWD1</accession>
<feature type="coiled-coil region" evidence="1">
    <location>
        <begin position="742"/>
        <end position="781"/>
    </location>
</feature>
<gene>
    <name evidence="3" type="ORF">DDE83_007313</name>
</gene>
<evidence type="ECO:0000313" key="3">
    <source>
        <dbReference type="EMBL" id="RAR05569.1"/>
    </source>
</evidence>
<dbReference type="EMBL" id="QGDH01000130">
    <property type="protein sequence ID" value="RAR05569.1"/>
    <property type="molecule type" value="Genomic_DNA"/>
</dbReference>
<feature type="compositionally biased region" description="Polar residues" evidence="2">
    <location>
        <begin position="578"/>
        <end position="588"/>
    </location>
</feature>
<feature type="compositionally biased region" description="Polar residues" evidence="2">
    <location>
        <begin position="388"/>
        <end position="419"/>
    </location>
</feature>
<organism evidence="3 4">
    <name type="scientific">Stemphylium lycopersici</name>
    <name type="common">Tomato gray leaf spot disease fungus</name>
    <name type="synonym">Thyrospora lycopersici</name>
    <dbReference type="NCBI Taxonomy" id="183478"/>
    <lineage>
        <taxon>Eukaryota</taxon>
        <taxon>Fungi</taxon>
        <taxon>Dikarya</taxon>
        <taxon>Ascomycota</taxon>
        <taxon>Pezizomycotina</taxon>
        <taxon>Dothideomycetes</taxon>
        <taxon>Pleosporomycetidae</taxon>
        <taxon>Pleosporales</taxon>
        <taxon>Pleosporineae</taxon>
        <taxon>Pleosporaceae</taxon>
        <taxon>Stemphylium</taxon>
    </lineage>
</organism>
<feature type="coiled-coil region" evidence="1">
    <location>
        <begin position="288"/>
        <end position="315"/>
    </location>
</feature>
<keyword evidence="1" id="KW-0175">Coiled coil</keyword>
<reference evidence="4" key="1">
    <citation type="submission" date="2018-05" db="EMBL/GenBank/DDBJ databases">
        <title>Draft genome sequence of Stemphylium lycopersici strain CIDEFI 213.</title>
        <authorList>
            <person name="Medina R."/>
            <person name="Franco M.E.E."/>
            <person name="Lucentini C.G."/>
            <person name="Saparrat M.C.N."/>
            <person name="Balatti P.A."/>
        </authorList>
    </citation>
    <scope>NUCLEOTIDE SEQUENCE [LARGE SCALE GENOMIC DNA]</scope>
    <source>
        <strain evidence="4">CIDEFI 213</strain>
    </source>
</reference>
<sequence length="1161" mass="128367">MLRISYFLFLCAMLIELVLALMLLSLFASAYPDRFRTNLWQNGGTLGWNSDPHQRVYNYANHRESPPVPLIWDQSLDLYATITTNAMYDVLLAGLWVCSAVLQDSGDFSDPKHISIRPWYLDRGCEDAWPWTRGGCEVMRTSYGLSILAASTDSSARCKLLGSSGRLEECKSLRPILSSTIIDCAEISCNLEVKAQALASIEQLRHSHRKEISPESAGSQLTMDSAMPPKITIQERQQSAKRIHKVLKECCERILKDCSKTELIFTHSEFFPYRRAVEQGVFKSAEDFTDYEQKAQQLIEQCEALRDSLPDALEDWERFLKQHTSYPNKDVNTAVSKKPTEGFRGKSAAFMRVVGAFPKQPDFVSRPSSANDFNPNLLATEKTEKDQSAASDQVASTVSEQKTSKDINSGSTKSQTTSTFTLPGMKGTFAAPAGATFSVPLLTTKSSDMASTSKSSATASKSELDTQLVSDFGSAATSKPGTIFQGFLQPPLKMPSGTSTTDEGSKLGGKPVTFDLNTPGLKALGSPHNSTSSLFGKLGPKEKILTFDFGAPITVPSAAKPVFFGASSTSTTIKTSTAQYEASSTSPTPMIISKPIANHPASSKAASSRSASQTSVTPKRTKTVAQAAEPQYLQNQAIFEPEDGRNGALVPVKSKPSLRGDLESGKEASPPKGERNTIHSPTPAPHESKHISLMRAPTTRLKDITISTSSDRDAPSTVPCKEKTDTSARTYNVAPAVHDDSLKTMLRLLQEEKDARIEAEKKRAEAEAKQVQMQEEILQRIARLEGNYHHKELEKREAAVFKREGEIETRKAEVEANAVRQKQANNVGESALAEWESRVSVREKKCLENEQSVTAKASELLQDRGKLEEEFREKERALLASVEGKLAPDMTPITAIATAKEEEGLKAVPSMQVENPVFLKSEQVNVTAPLASDPESTNKMVKTLEKLISREQELLVIDNLKSGVLAIHDVFEFDPKDLRDQIEKVLTISDIPRSNRSRHAAKLASLLDFAEVIDSPEDIRFLDLAPAMKEAAVSFRDADLTSHLFTGYKWVNHEAVDSAYKHMQEIKLINNEKNCLSVMNMKLKEIQTKPDTTESKRARLSWVVKQYRGIFQAYGFALYGFLNAMPTTHPSYAALRTYYDKEKKALHEGMDQAKHVYNIKD</sequence>
<keyword evidence="4" id="KW-1185">Reference proteome</keyword>
<comment type="caution">
    <text evidence="3">The sequence shown here is derived from an EMBL/GenBank/DDBJ whole genome shotgun (WGS) entry which is preliminary data.</text>
</comment>
<feature type="region of interest" description="Disordered" evidence="2">
    <location>
        <begin position="382"/>
        <end position="419"/>
    </location>
</feature>
<name>A0A364MWD1_STELY</name>
<protein>
    <submittedName>
        <fullName evidence="3">Uncharacterized protein</fullName>
    </submittedName>
</protein>
<evidence type="ECO:0000256" key="2">
    <source>
        <dbReference type="SAM" id="MobiDB-lite"/>
    </source>
</evidence>
<proteinExistence type="predicted"/>
<dbReference type="AlphaFoldDB" id="A0A364MWD1"/>
<evidence type="ECO:0000313" key="4">
    <source>
        <dbReference type="Proteomes" id="UP000249619"/>
    </source>
</evidence>
<dbReference type="Proteomes" id="UP000249619">
    <property type="component" value="Unassembled WGS sequence"/>
</dbReference>